<evidence type="ECO:0000313" key="10">
    <source>
        <dbReference type="Proteomes" id="UP001610563"/>
    </source>
</evidence>
<keyword evidence="10" id="KW-1185">Reference proteome</keyword>
<keyword evidence="3" id="KW-0805">Transcription regulation</keyword>
<sequence length="798" mass="88863">MSLQLRSVVRDGITPACTICRAKGKKCTYRSTDDKRKIPLRITISVLSQRINQLSCFIQEQGLQVPSMSDQDFKTIKDVFETIELKLEDVNGTQKATSATSETVIDTSYSGLEGVLGPDSHEIPETGMVGLQTPQPTIHEHTVNVGEMLEPVSLGMEAAQRPLDENGTSTSRAPLGENKISSPNVASALLELADPSWRHPPPVPPAHETGPLVGTSDEEEEDEVTNQLSCRLGKLQVTHGGQLRYFGSTSNFTLLDVLVEVAPASPVSITRGTQETLENAGLALDVDETFEKHLLQLYFTWHDPCMHAVSEDVFWRSRAQKMYDGVDTPYYSRALSDAMCAVGASYESKYHPDLVTFPRSLAEFFGDRARLLVESELEAPSLATIQTLVILSAYEALCTRDTRGWLYSGMAMRLAFDLGLHLDMAPYVERGTILFEDAEARQVTFWAAYMSEQFWGYYLGRPTRNTTGGITVPKPGGNANCPAPPLKWQQYGSPYLSKNMANLPNPLGLVCFQWVSLYEVMLPLTDVLYGNCEISKHRLQELTSNTVENLRLWKENLPPELKIYDTADFLQPLPHILALHMQYNQLMIHCHRPYISRHHIQPQPPQGPGHFHARSMCLESAIGIAKLLTIYERYYTFRRTNFQIVSFIFSAALILNFAVVPSSRHTEGGAGGGDQELLVHLSTCFRALDEMGSQFESAKRTSTLLNTLQREWQARRRSRMARGVKRKLDAAHGLSERTFLGQGQGHDHGLNAQFQSPNTGLWGGLDAITDGHAAYAVDFIEPDLCNILLSEGIPRAFV</sequence>
<keyword evidence="2" id="KW-0862">Zinc</keyword>
<dbReference type="InterPro" id="IPR051615">
    <property type="entry name" value="Transcr_Regulatory_Elem"/>
</dbReference>
<accession>A0ABR4FRF5</accession>
<name>A0ABR4FRF5_9EURO</name>
<dbReference type="EMBL" id="JBFTWV010000133">
    <property type="protein sequence ID" value="KAL2785835.1"/>
    <property type="molecule type" value="Genomic_DNA"/>
</dbReference>
<dbReference type="Pfam" id="PF04082">
    <property type="entry name" value="Fungal_trans"/>
    <property type="match status" value="1"/>
</dbReference>
<evidence type="ECO:0000256" key="1">
    <source>
        <dbReference type="ARBA" id="ARBA00022723"/>
    </source>
</evidence>
<feature type="domain" description="Xylanolytic transcriptional activator regulatory" evidence="8">
    <location>
        <begin position="404"/>
        <end position="481"/>
    </location>
</feature>
<evidence type="ECO:0000256" key="7">
    <source>
        <dbReference type="SAM" id="MobiDB-lite"/>
    </source>
</evidence>
<keyword evidence="6" id="KW-0539">Nucleus</keyword>
<evidence type="ECO:0000256" key="5">
    <source>
        <dbReference type="ARBA" id="ARBA00023163"/>
    </source>
</evidence>
<evidence type="ECO:0000313" key="9">
    <source>
        <dbReference type="EMBL" id="KAL2785835.1"/>
    </source>
</evidence>
<evidence type="ECO:0000256" key="3">
    <source>
        <dbReference type="ARBA" id="ARBA00023015"/>
    </source>
</evidence>
<dbReference type="PANTHER" id="PTHR31313:SF77">
    <property type="entry name" value="ZN(II)2CYS6 TRANSCRIPTION FACTOR (EUROFUNG)"/>
    <property type="match status" value="1"/>
</dbReference>
<organism evidence="9 10">
    <name type="scientific">Aspergillus keveii</name>
    <dbReference type="NCBI Taxonomy" id="714993"/>
    <lineage>
        <taxon>Eukaryota</taxon>
        <taxon>Fungi</taxon>
        <taxon>Dikarya</taxon>
        <taxon>Ascomycota</taxon>
        <taxon>Pezizomycotina</taxon>
        <taxon>Eurotiomycetes</taxon>
        <taxon>Eurotiomycetidae</taxon>
        <taxon>Eurotiales</taxon>
        <taxon>Aspergillaceae</taxon>
        <taxon>Aspergillus</taxon>
        <taxon>Aspergillus subgen. Nidulantes</taxon>
    </lineage>
</organism>
<gene>
    <name evidence="9" type="ORF">BJX66DRAFT_342739</name>
</gene>
<evidence type="ECO:0000259" key="8">
    <source>
        <dbReference type="SMART" id="SM00906"/>
    </source>
</evidence>
<dbReference type="InterPro" id="IPR007219">
    <property type="entry name" value="XnlR_reg_dom"/>
</dbReference>
<evidence type="ECO:0000256" key="4">
    <source>
        <dbReference type="ARBA" id="ARBA00023125"/>
    </source>
</evidence>
<comment type="caution">
    <text evidence="9">The sequence shown here is derived from an EMBL/GenBank/DDBJ whole genome shotgun (WGS) entry which is preliminary data.</text>
</comment>
<reference evidence="9 10" key="1">
    <citation type="submission" date="2024-07" db="EMBL/GenBank/DDBJ databases">
        <title>Section-level genome sequencing and comparative genomics of Aspergillus sections Usti and Cavernicolus.</title>
        <authorList>
            <consortium name="Lawrence Berkeley National Laboratory"/>
            <person name="Nybo J.L."/>
            <person name="Vesth T.C."/>
            <person name="Theobald S."/>
            <person name="Frisvad J.C."/>
            <person name="Larsen T.O."/>
            <person name="Kjaerboelling I."/>
            <person name="Rothschild-Mancinelli K."/>
            <person name="Lyhne E.K."/>
            <person name="Kogle M.E."/>
            <person name="Barry K."/>
            <person name="Clum A."/>
            <person name="Na H."/>
            <person name="Ledsgaard L."/>
            <person name="Lin J."/>
            <person name="Lipzen A."/>
            <person name="Kuo A."/>
            <person name="Riley R."/>
            <person name="Mondo S."/>
            <person name="Labutti K."/>
            <person name="Haridas S."/>
            <person name="Pangalinan J."/>
            <person name="Salamov A.A."/>
            <person name="Simmons B.A."/>
            <person name="Magnuson J.K."/>
            <person name="Chen J."/>
            <person name="Drula E."/>
            <person name="Henrissat B."/>
            <person name="Wiebenga A."/>
            <person name="Lubbers R.J."/>
            <person name="Gomes A.C."/>
            <person name="Makela M.R."/>
            <person name="Stajich J."/>
            <person name="Grigoriev I.V."/>
            <person name="Mortensen U.H."/>
            <person name="De Vries R.P."/>
            <person name="Baker S.E."/>
            <person name="Andersen M.R."/>
        </authorList>
    </citation>
    <scope>NUCLEOTIDE SEQUENCE [LARGE SCALE GENOMIC DNA]</scope>
    <source>
        <strain evidence="9 10">CBS 209.92</strain>
    </source>
</reference>
<evidence type="ECO:0000256" key="2">
    <source>
        <dbReference type="ARBA" id="ARBA00022833"/>
    </source>
</evidence>
<proteinExistence type="predicted"/>
<keyword evidence="1" id="KW-0479">Metal-binding</keyword>
<keyword evidence="5" id="KW-0804">Transcription</keyword>
<feature type="region of interest" description="Disordered" evidence="7">
    <location>
        <begin position="197"/>
        <end position="220"/>
    </location>
</feature>
<protein>
    <submittedName>
        <fullName evidence="9">Fungal-specific transcription factor domain-containing protein</fullName>
    </submittedName>
</protein>
<dbReference type="PANTHER" id="PTHR31313">
    <property type="entry name" value="TY1 ENHANCER ACTIVATOR"/>
    <property type="match status" value="1"/>
</dbReference>
<dbReference type="CDD" id="cd12148">
    <property type="entry name" value="fungal_TF_MHR"/>
    <property type="match status" value="1"/>
</dbReference>
<evidence type="ECO:0000256" key="6">
    <source>
        <dbReference type="ARBA" id="ARBA00023242"/>
    </source>
</evidence>
<dbReference type="Proteomes" id="UP001610563">
    <property type="component" value="Unassembled WGS sequence"/>
</dbReference>
<dbReference type="SMART" id="SM00906">
    <property type="entry name" value="Fungal_trans"/>
    <property type="match status" value="1"/>
</dbReference>
<keyword evidence="4" id="KW-0238">DNA-binding</keyword>